<dbReference type="RefSeq" id="XP_007712952.1">
    <property type="nucleotide sequence ID" value="XM_007714762.1"/>
</dbReference>
<reference evidence="2 3" key="1">
    <citation type="journal article" date="2013" name="PLoS Genet.">
        <title>Comparative genome structure, secondary metabolite, and effector coding capacity across Cochliobolus pathogens.</title>
        <authorList>
            <person name="Condon B.J."/>
            <person name="Leng Y."/>
            <person name="Wu D."/>
            <person name="Bushley K.E."/>
            <person name="Ohm R.A."/>
            <person name="Otillar R."/>
            <person name="Martin J."/>
            <person name="Schackwitz W."/>
            <person name="Grimwood J."/>
            <person name="MohdZainudin N."/>
            <person name="Xue C."/>
            <person name="Wang R."/>
            <person name="Manning V.A."/>
            <person name="Dhillon B."/>
            <person name="Tu Z.J."/>
            <person name="Steffenson B.J."/>
            <person name="Salamov A."/>
            <person name="Sun H."/>
            <person name="Lowry S."/>
            <person name="LaButti K."/>
            <person name="Han J."/>
            <person name="Copeland A."/>
            <person name="Lindquist E."/>
            <person name="Barry K."/>
            <person name="Schmutz J."/>
            <person name="Baker S.E."/>
            <person name="Ciuffetti L.M."/>
            <person name="Grigoriev I.V."/>
            <person name="Zhong S."/>
            <person name="Turgeon B.G."/>
        </authorList>
    </citation>
    <scope>NUCLEOTIDE SEQUENCE [LARGE SCALE GENOMIC DNA]</scope>
    <source>
        <strain evidence="2 3">26-R-13</strain>
    </source>
</reference>
<feature type="compositionally biased region" description="Polar residues" evidence="1">
    <location>
        <begin position="53"/>
        <end position="71"/>
    </location>
</feature>
<gene>
    <name evidence="2" type="ORF">COCCADRAFT_97828</name>
</gene>
<dbReference type="Proteomes" id="UP000053841">
    <property type="component" value="Unassembled WGS sequence"/>
</dbReference>
<dbReference type="EMBL" id="KI964625">
    <property type="protein sequence ID" value="EUC32762.1"/>
    <property type="molecule type" value="Genomic_DNA"/>
</dbReference>
<sequence>LHHHQHHHIHLPGTAVAAAINLDQTSHSSLTVVRCQAVGSSSSRSTNEPSPSFVSTPNRQGVQSHQTSFALSLSHRPRQYSPKLANPTQPNPTRSRLCYKITCACPPLAVAP</sequence>
<feature type="non-terminal residue" evidence="2">
    <location>
        <position position="1"/>
    </location>
</feature>
<organism evidence="2 3">
    <name type="scientific">Cochliobolus carbonum (strain 26-R-13)</name>
    <name type="common">Maize leaf spot fungus</name>
    <name type="synonym">Bipolaris zeicola</name>
    <dbReference type="NCBI Taxonomy" id="930089"/>
    <lineage>
        <taxon>Eukaryota</taxon>
        <taxon>Fungi</taxon>
        <taxon>Dikarya</taxon>
        <taxon>Ascomycota</taxon>
        <taxon>Pezizomycotina</taxon>
        <taxon>Dothideomycetes</taxon>
        <taxon>Pleosporomycetidae</taxon>
        <taxon>Pleosporales</taxon>
        <taxon>Pleosporineae</taxon>
        <taxon>Pleosporaceae</taxon>
        <taxon>Bipolaris</taxon>
    </lineage>
</organism>
<evidence type="ECO:0000313" key="2">
    <source>
        <dbReference type="EMBL" id="EUC32762.1"/>
    </source>
</evidence>
<protein>
    <submittedName>
        <fullName evidence="2">Uncharacterized protein</fullName>
    </submittedName>
</protein>
<feature type="compositionally biased region" description="Low complexity" evidence="1">
    <location>
        <begin position="40"/>
        <end position="52"/>
    </location>
</feature>
<feature type="region of interest" description="Disordered" evidence="1">
    <location>
        <begin position="37"/>
        <end position="93"/>
    </location>
</feature>
<dbReference type="AlphaFoldDB" id="W6XZ71"/>
<evidence type="ECO:0000256" key="1">
    <source>
        <dbReference type="SAM" id="MobiDB-lite"/>
    </source>
</evidence>
<evidence type="ECO:0000313" key="3">
    <source>
        <dbReference type="Proteomes" id="UP000053841"/>
    </source>
</evidence>
<keyword evidence="3" id="KW-1185">Reference proteome</keyword>
<dbReference type="GeneID" id="19154456"/>
<proteinExistence type="predicted"/>
<accession>W6XZ71</accession>
<name>W6XZ71_COCC2</name>
<dbReference type="KEGG" id="bze:COCCADRAFT_97828"/>
<dbReference type="HOGENOM" id="CLU_2151662_0_0_1"/>